<comment type="caution">
    <text evidence="2">The sequence shown here is derived from an EMBL/GenBank/DDBJ whole genome shotgun (WGS) entry which is preliminary data.</text>
</comment>
<dbReference type="PANTHER" id="PTHR36503:SF1">
    <property type="entry name" value="BLR2520 PROTEIN"/>
    <property type="match status" value="1"/>
</dbReference>
<organism evidence="2 3">
    <name type="scientific">Pyruvatibacter mobilis</name>
    <dbReference type="NCBI Taxonomy" id="1712261"/>
    <lineage>
        <taxon>Bacteria</taxon>
        <taxon>Pseudomonadati</taxon>
        <taxon>Pseudomonadota</taxon>
        <taxon>Alphaproteobacteria</taxon>
        <taxon>Hyphomicrobiales</taxon>
        <taxon>Parvibaculaceae</taxon>
        <taxon>Pyruvatibacter</taxon>
    </lineage>
</organism>
<evidence type="ECO:0000313" key="3">
    <source>
        <dbReference type="Proteomes" id="UP000470384"/>
    </source>
</evidence>
<gene>
    <name evidence="2" type="ORF">GTQ45_09945</name>
</gene>
<dbReference type="InterPro" id="IPR004360">
    <property type="entry name" value="Glyas_Fos-R_dOase_dom"/>
</dbReference>
<evidence type="ECO:0000259" key="1">
    <source>
        <dbReference type="PROSITE" id="PS51819"/>
    </source>
</evidence>
<dbReference type="Pfam" id="PF00903">
    <property type="entry name" value="Glyoxalase"/>
    <property type="match status" value="1"/>
</dbReference>
<evidence type="ECO:0000313" key="2">
    <source>
        <dbReference type="EMBL" id="NBG96052.1"/>
    </source>
</evidence>
<reference evidence="2 3" key="1">
    <citation type="journal article" date="2016" name="Int. J. Syst. Evol. Microbiol.">
        <title>Pyruvatibacter mobilis gen. nov., sp. nov., a marine bacterium from the culture broth of Picochlorum sp. 122.</title>
        <authorList>
            <person name="Wang G."/>
            <person name="Tang M."/>
            <person name="Wu H."/>
            <person name="Dai S."/>
            <person name="Li T."/>
            <person name="Chen C."/>
            <person name="He H."/>
            <person name="Fan J."/>
            <person name="Xiang W."/>
            <person name="Li X."/>
        </authorList>
    </citation>
    <scope>NUCLEOTIDE SEQUENCE [LARGE SCALE GENOMIC DNA]</scope>
    <source>
        <strain evidence="2 3">GYP-11</strain>
    </source>
</reference>
<dbReference type="PANTHER" id="PTHR36503">
    <property type="entry name" value="BLR2520 PROTEIN"/>
    <property type="match status" value="1"/>
</dbReference>
<dbReference type="InterPro" id="IPR037523">
    <property type="entry name" value="VOC_core"/>
</dbReference>
<dbReference type="RefSeq" id="WP_160587976.1">
    <property type="nucleotide sequence ID" value="NZ_BMHN01000001.1"/>
</dbReference>
<dbReference type="EMBL" id="WXYQ01000006">
    <property type="protein sequence ID" value="NBG96052.1"/>
    <property type="molecule type" value="Genomic_DNA"/>
</dbReference>
<dbReference type="Gene3D" id="3.10.180.10">
    <property type="entry name" value="2,3-Dihydroxybiphenyl 1,2-Dioxygenase, domain 1"/>
    <property type="match status" value="1"/>
</dbReference>
<accession>A0A845QBW3</accession>
<dbReference type="GeneID" id="300654762"/>
<dbReference type="OrthoDB" id="9798430at2"/>
<name>A0A845QBW3_9HYPH</name>
<feature type="domain" description="VOC" evidence="1">
    <location>
        <begin position="4"/>
        <end position="127"/>
    </location>
</feature>
<sequence length="141" mass="15499">MDQRISVITLTVKDLAASRAFYGRLGFEEAASSEDSIAFFNMGCFVFALYPHEEMAKEFPGETMPETGPARMTFAYNVREKGEVATVLDEAVAAGARLVKAGEDVFWGGHSGYFADPDGHMWEVSWNPHAPLAEDGAQRFP</sequence>
<keyword evidence="3" id="KW-1185">Reference proteome</keyword>
<dbReference type="AlphaFoldDB" id="A0A845QBW3"/>
<protein>
    <submittedName>
        <fullName evidence="2">VOC family protein</fullName>
    </submittedName>
</protein>
<dbReference type="Proteomes" id="UP000470384">
    <property type="component" value="Unassembled WGS sequence"/>
</dbReference>
<dbReference type="SUPFAM" id="SSF54593">
    <property type="entry name" value="Glyoxalase/Bleomycin resistance protein/Dihydroxybiphenyl dioxygenase"/>
    <property type="match status" value="1"/>
</dbReference>
<proteinExistence type="predicted"/>
<dbReference type="PROSITE" id="PS51819">
    <property type="entry name" value="VOC"/>
    <property type="match status" value="1"/>
</dbReference>
<dbReference type="InterPro" id="IPR029068">
    <property type="entry name" value="Glyas_Bleomycin-R_OHBP_Dase"/>
</dbReference>